<dbReference type="SMART" id="SM00091">
    <property type="entry name" value="PAS"/>
    <property type="match status" value="2"/>
</dbReference>
<feature type="domain" description="Histidine kinase" evidence="13">
    <location>
        <begin position="800"/>
        <end position="1025"/>
    </location>
</feature>
<comment type="subunit">
    <text evidence="9">At low DSF concentrations, interacts with RpfF.</text>
</comment>
<dbReference type="InterPro" id="IPR013655">
    <property type="entry name" value="PAS_fold_3"/>
</dbReference>
<dbReference type="Gene3D" id="3.40.50.2300">
    <property type="match status" value="2"/>
</dbReference>
<keyword evidence="8" id="KW-0902">Two-component regulatory system</keyword>
<dbReference type="EMBL" id="SDHX01000001">
    <property type="protein sequence ID" value="RXK55770.1"/>
    <property type="molecule type" value="Genomic_DNA"/>
</dbReference>
<feature type="transmembrane region" description="Helical" evidence="12">
    <location>
        <begin position="150"/>
        <end position="172"/>
    </location>
</feature>
<dbReference type="RefSeq" id="WP_129047135.1">
    <property type="nucleotide sequence ID" value="NZ_SDHX01000001.1"/>
</dbReference>
<dbReference type="PRINTS" id="PR00344">
    <property type="entry name" value="BCTRLSENSOR"/>
</dbReference>
<dbReference type="Pfam" id="PF00989">
    <property type="entry name" value="PAS"/>
    <property type="match status" value="1"/>
</dbReference>
<dbReference type="PROSITE" id="PS50109">
    <property type="entry name" value="HIS_KIN"/>
    <property type="match status" value="1"/>
</dbReference>
<evidence type="ECO:0000256" key="7">
    <source>
        <dbReference type="ARBA" id="ARBA00022840"/>
    </source>
</evidence>
<evidence type="ECO:0000313" key="17">
    <source>
        <dbReference type="EMBL" id="RXK55770.1"/>
    </source>
</evidence>
<accession>A0A4Q1CA60</accession>
<dbReference type="FunFam" id="1.10.287.130:FF:000002">
    <property type="entry name" value="Two-component osmosensing histidine kinase"/>
    <property type="match status" value="1"/>
</dbReference>
<dbReference type="PROSITE" id="PS50112">
    <property type="entry name" value="PAS"/>
    <property type="match status" value="2"/>
</dbReference>
<keyword evidence="7" id="KW-0067">ATP-binding</keyword>
<dbReference type="PANTHER" id="PTHR45339">
    <property type="entry name" value="HYBRID SIGNAL TRANSDUCTION HISTIDINE KINASE J"/>
    <property type="match status" value="1"/>
</dbReference>
<evidence type="ECO:0000256" key="8">
    <source>
        <dbReference type="ARBA" id="ARBA00023012"/>
    </source>
</evidence>
<dbReference type="SUPFAM" id="SSF55785">
    <property type="entry name" value="PYP-like sensor domain (PAS domain)"/>
    <property type="match status" value="2"/>
</dbReference>
<dbReference type="InterPro" id="IPR003594">
    <property type="entry name" value="HATPase_dom"/>
</dbReference>
<dbReference type="InterPro" id="IPR036097">
    <property type="entry name" value="HisK_dim/P_sf"/>
</dbReference>
<evidence type="ECO:0000256" key="2">
    <source>
        <dbReference type="ARBA" id="ARBA00012438"/>
    </source>
</evidence>
<evidence type="ECO:0000256" key="3">
    <source>
        <dbReference type="ARBA" id="ARBA00022553"/>
    </source>
</evidence>
<comment type="caution">
    <text evidence="17">The sequence shown here is derived from an EMBL/GenBank/DDBJ whole genome shotgun (WGS) entry which is preliminary data.</text>
</comment>
<feature type="domain" description="PAC" evidence="16">
    <location>
        <begin position="728"/>
        <end position="782"/>
    </location>
</feature>
<dbReference type="FunFam" id="3.30.565.10:FF:000010">
    <property type="entry name" value="Sensor histidine kinase RcsC"/>
    <property type="match status" value="1"/>
</dbReference>
<evidence type="ECO:0000259" key="16">
    <source>
        <dbReference type="PROSITE" id="PS50113"/>
    </source>
</evidence>
<name>A0A4Q1CA60_9BACT</name>
<evidence type="ECO:0000256" key="4">
    <source>
        <dbReference type="ARBA" id="ARBA00022679"/>
    </source>
</evidence>
<keyword evidence="4" id="KW-0808">Transferase</keyword>
<dbReference type="CDD" id="cd00130">
    <property type="entry name" value="PAS"/>
    <property type="match status" value="1"/>
</dbReference>
<dbReference type="CDD" id="cd16922">
    <property type="entry name" value="HATPase_EvgS-ArcB-TorS-like"/>
    <property type="match status" value="1"/>
</dbReference>
<dbReference type="GO" id="GO:0000155">
    <property type="term" value="F:phosphorelay sensor kinase activity"/>
    <property type="evidence" value="ECO:0007669"/>
    <property type="project" value="InterPro"/>
</dbReference>
<dbReference type="InterPro" id="IPR004358">
    <property type="entry name" value="Sig_transdc_His_kin-like_C"/>
</dbReference>
<dbReference type="CDD" id="cd17546">
    <property type="entry name" value="REC_hyHK_CKI1_RcsC-like"/>
    <property type="match status" value="1"/>
</dbReference>
<dbReference type="SMART" id="SM00387">
    <property type="entry name" value="HATPase_c"/>
    <property type="match status" value="1"/>
</dbReference>
<evidence type="ECO:0000256" key="1">
    <source>
        <dbReference type="ARBA" id="ARBA00000085"/>
    </source>
</evidence>
<dbReference type="GO" id="GO:0006355">
    <property type="term" value="P:regulation of DNA-templated transcription"/>
    <property type="evidence" value="ECO:0007669"/>
    <property type="project" value="InterPro"/>
</dbReference>
<dbReference type="InterPro" id="IPR035965">
    <property type="entry name" value="PAS-like_dom_sf"/>
</dbReference>
<dbReference type="PROSITE" id="PS50110">
    <property type="entry name" value="RESPONSE_REGULATORY"/>
    <property type="match status" value="2"/>
</dbReference>
<dbReference type="SUPFAM" id="SSF55874">
    <property type="entry name" value="ATPase domain of HSP90 chaperone/DNA topoisomerase II/histidine kinase"/>
    <property type="match status" value="1"/>
</dbReference>
<dbReference type="InterPro" id="IPR003661">
    <property type="entry name" value="HisK_dim/P_dom"/>
</dbReference>
<sequence length="1306" mass="142210">MSSLENRSPPLFFRLLGLLPFFLLAGGGLLVLTGWWTGRVSWVQPRSYDAPLPANAAACLTLIGTAALCLALHWRRTGLTLAFGASLLSLATLLQHPLGIDFGLDDALADHARLIAGPDVDRMPAGLALFLTLAALTLSWLTARPREPRLSMLAGLVGSLVLAYALTGLLAYRNGLNFLPAWQTYARLGPHTSVLLGLLGVGLIWHGARLQPGESGTGPRWLWLPVAISGLTLTLSFWVSLRARETAYLHEATQLTTDSVAALFSGETDSQIETVRRFARRTTTDRSGWEVDASSLVHDFPVYRTLLLTDSLLRTVWFWPREGNEDAPSFDHGTDPARRAAIMTAHRQGTYGIAGLLGNASLRPTFAIYVPSGPVGATEGFVAAEFFYDRFFDSIDRRLNLADRYQVTVEIDSPSGGPGTRVYQTSTEHERVDLRLRRTSRYRLLDQSLSISLTPRPTLVAATRRFLPEITLGSGLGVSLLLGLVTHLAQTAWRRQRAAELTSSQLRVENEERRRVESRLKTADERLTLAFESTQTGVFEWDVENDTVYCTPSVWKLTGSDPAGMPTTGAGWFGLLHADDRPVVRAVIDAHFRGETPLIEIEHCVHLASGEWIWLAFRAKCTSFSAARKPRRVLGTIQNINARKRADEALRASQAEARKLSLVASRTDNAVIIADAQGLIEWTNESFARLTGRPAAAVLRQPFLDQVVSAADDPAGHARIAAALEAGEPVAIDTVQVATDGRRLHVRVEIQPALAEDGFVENHIAIVSDISARVETEQQLRRAKEDADAASRAKSDFLASMSHEIRTPMNGVIGMTSLLLETELSPEQRDYVSTIRTSSDSLLTIISDILDFSRIESGRLELEQQPFELAQCIEEAVDIFAGAAAGKGIELAAYIDPAVPACILGDITRLRQVLVNLLNNGVKFTSRGHVTVEVSSTPAAAGEQSDQVRIEFRITDTGIGIAPDRQHLLFRPFSQVDASTTRKYGGTGLGLAICRRLVELMGGEIGLTSNPGQGSCFRFSIKSTAVAITDSHTPPLFSTLPNPGPVLVVDDLKVNRLMLDRALREWLLEPVVAGSAEEALALAEVRPIGAAIVDQDLGGSAGADLVIRLREIHPGLPVVLLAPPGSNLKRADGADPLLQRLAKPLKPYAIHDALRRVLAVPAARPDSRNPLASSPRLAEAVPLDILLAEDNPVNRKVALGYLERLGYKAATANNGREAVSAVKERRFNLVLMDLQMPEMDGLEATRTIRAECLPDNQPVIIALTANAMTGDRERCLESGMNDYLTKPVKLDDIQTVIHRHFGNKAG</sequence>
<dbReference type="Gene3D" id="1.10.287.130">
    <property type="match status" value="1"/>
</dbReference>
<organism evidence="17 18">
    <name type="scientific">Oleiharenicola lentus</name>
    <dbReference type="NCBI Taxonomy" id="2508720"/>
    <lineage>
        <taxon>Bacteria</taxon>
        <taxon>Pseudomonadati</taxon>
        <taxon>Verrucomicrobiota</taxon>
        <taxon>Opitutia</taxon>
        <taxon>Opitutales</taxon>
        <taxon>Opitutaceae</taxon>
        <taxon>Oleiharenicola</taxon>
    </lineage>
</organism>
<keyword evidence="12" id="KW-0472">Membrane</keyword>
<comment type="catalytic activity">
    <reaction evidence="1">
        <text>ATP + protein L-histidine = ADP + protein N-phospho-L-histidine.</text>
        <dbReference type="EC" id="2.7.13.3"/>
    </reaction>
</comment>
<gene>
    <name evidence="17" type="ORF">ESB00_07755</name>
</gene>
<evidence type="ECO:0000256" key="10">
    <source>
        <dbReference type="ARBA" id="ARBA00068150"/>
    </source>
</evidence>
<dbReference type="Gene3D" id="3.30.450.20">
    <property type="entry name" value="PAS domain"/>
    <property type="match status" value="2"/>
</dbReference>
<evidence type="ECO:0000256" key="6">
    <source>
        <dbReference type="ARBA" id="ARBA00022777"/>
    </source>
</evidence>
<dbReference type="Pfam" id="PF02518">
    <property type="entry name" value="HATPase_c"/>
    <property type="match status" value="1"/>
</dbReference>
<dbReference type="CDD" id="cd00156">
    <property type="entry name" value="REC"/>
    <property type="match status" value="1"/>
</dbReference>
<keyword evidence="3 11" id="KW-0597">Phosphoprotein</keyword>
<feature type="domain" description="PAS" evidence="15">
    <location>
        <begin position="656"/>
        <end position="727"/>
    </location>
</feature>
<keyword evidence="6" id="KW-0418">Kinase</keyword>
<feature type="transmembrane region" description="Helical" evidence="12">
    <location>
        <begin position="79"/>
        <end position="98"/>
    </location>
</feature>
<evidence type="ECO:0000313" key="18">
    <source>
        <dbReference type="Proteomes" id="UP000290218"/>
    </source>
</evidence>
<reference evidence="17 18" key="1">
    <citation type="submission" date="2019-01" db="EMBL/GenBank/DDBJ databases">
        <title>Lacunisphaera sp. strain TWA-58.</title>
        <authorList>
            <person name="Chen W.-M."/>
        </authorList>
    </citation>
    <scope>NUCLEOTIDE SEQUENCE [LARGE SCALE GENOMIC DNA]</scope>
    <source>
        <strain evidence="17 18">TWA-58</strain>
    </source>
</reference>
<dbReference type="Pfam" id="PF08447">
    <property type="entry name" value="PAS_3"/>
    <property type="match status" value="1"/>
</dbReference>
<keyword evidence="12" id="KW-1133">Transmembrane helix</keyword>
<keyword evidence="5" id="KW-0547">Nucleotide-binding</keyword>
<feature type="domain" description="PAS" evidence="15">
    <location>
        <begin position="523"/>
        <end position="595"/>
    </location>
</feature>
<keyword evidence="18" id="KW-1185">Reference proteome</keyword>
<dbReference type="PANTHER" id="PTHR45339:SF1">
    <property type="entry name" value="HYBRID SIGNAL TRANSDUCTION HISTIDINE KINASE J"/>
    <property type="match status" value="1"/>
</dbReference>
<evidence type="ECO:0000259" key="15">
    <source>
        <dbReference type="PROSITE" id="PS50112"/>
    </source>
</evidence>
<feature type="domain" description="Response regulatory" evidence="14">
    <location>
        <begin position="1184"/>
        <end position="1301"/>
    </location>
</feature>
<evidence type="ECO:0000259" key="13">
    <source>
        <dbReference type="PROSITE" id="PS50109"/>
    </source>
</evidence>
<dbReference type="InterPro" id="IPR013767">
    <property type="entry name" value="PAS_fold"/>
</dbReference>
<dbReference type="InterPro" id="IPR000014">
    <property type="entry name" value="PAS"/>
</dbReference>
<dbReference type="InterPro" id="IPR001789">
    <property type="entry name" value="Sig_transdc_resp-reg_receiver"/>
</dbReference>
<dbReference type="Proteomes" id="UP000290218">
    <property type="component" value="Unassembled WGS sequence"/>
</dbReference>
<feature type="modified residue" description="4-aspartylphosphate" evidence="11">
    <location>
        <position position="1233"/>
    </location>
</feature>
<dbReference type="SMART" id="SM01079">
    <property type="entry name" value="CHASE"/>
    <property type="match status" value="1"/>
</dbReference>
<dbReference type="SMART" id="SM00086">
    <property type="entry name" value="PAC"/>
    <property type="match status" value="2"/>
</dbReference>
<evidence type="ECO:0000256" key="11">
    <source>
        <dbReference type="PROSITE-ProRule" id="PRU00169"/>
    </source>
</evidence>
<dbReference type="EC" id="2.7.13.3" evidence="2"/>
<dbReference type="InterPro" id="IPR011006">
    <property type="entry name" value="CheY-like_superfamily"/>
</dbReference>
<dbReference type="InterPro" id="IPR000700">
    <property type="entry name" value="PAS-assoc_C"/>
</dbReference>
<keyword evidence="12" id="KW-0812">Transmembrane</keyword>
<dbReference type="Pfam" id="PF00512">
    <property type="entry name" value="HisKA"/>
    <property type="match status" value="1"/>
</dbReference>
<dbReference type="InterPro" id="IPR005467">
    <property type="entry name" value="His_kinase_dom"/>
</dbReference>
<feature type="transmembrane region" description="Helical" evidence="12">
    <location>
        <begin position="123"/>
        <end position="143"/>
    </location>
</feature>
<protein>
    <recommendedName>
        <fullName evidence="10">Sensory/regulatory protein RpfC</fullName>
        <ecNumber evidence="2">2.7.13.3</ecNumber>
    </recommendedName>
</protein>
<dbReference type="InterPro" id="IPR006189">
    <property type="entry name" value="CHASE_dom"/>
</dbReference>
<dbReference type="SMART" id="SM00388">
    <property type="entry name" value="HisKA"/>
    <property type="match status" value="1"/>
</dbReference>
<dbReference type="CDD" id="cd00082">
    <property type="entry name" value="HisKA"/>
    <property type="match status" value="1"/>
</dbReference>
<feature type="domain" description="Response regulatory" evidence="14">
    <location>
        <begin position="1045"/>
        <end position="1158"/>
    </location>
</feature>
<evidence type="ECO:0000259" key="14">
    <source>
        <dbReference type="PROSITE" id="PS50110"/>
    </source>
</evidence>
<proteinExistence type="predicted"/>
<dbReference type="InterPro" id="IPR001610">
    <property type="entry name" value="PAC"/>
</dbReference>
<evidence type="ECO:0000256" key="5">
    <source>
        <dbReference type="ARBA" id="ARBA00022741"/>
    </source>
</evidence>
<feature type="transmembrane region" description="Helical" evidence="12">
    <location>
        <begin position="12"/>
        <end position="32"/>
    </location>
</feature>
<feature type="transmembrane region" description="Helical" evidence="12">
    <location>
        <begin position="52"/>
        <end position="72"/>
    </location>
</feature>
<dbReference type="SUPFAM" id="SSF52172">
    <property type="entry name" value="CheY-like"/>
    <property type="match status" value="2"/>
</dbReference>
<dbReference type="SMART" id="SM00448">
    <property type="entry name" value="REC"/>
    <property type="match status" value="2"/>
</dbReference>
<evidence type="ECO:0000256" key="9">
    <source>
        <dbReference type="ARBA" id="ARBA00064003"/>
    </source>
</evidence>
<evidence type="ECO:0000256" key="12">
    <source>
        <dbReference type="SAM" id="Phobius"/>
    </source>
</evidence>
<dbReference type="InterPro" id="IPR036890">
    <property type="entry name" value="HATPase_C_sf"/>
</dbReference>
<feature type="transmembrane region" description="Helical" evidence="12">
    <location>
        <begin position="192"/>
        <end position="210"/>
    </location>
</feature>
<dbReference type="OrthoDB" id="9790669at2"/>
<feature type="transmembrane region" description="Helical" evidence="12">
    <location>
        <begin position="222"/>
        <end position="241"/>
    </location>
</feature>
<dbReference type="NCBIfam" id="TIGR00229">
    <property type="entry name" value="sensory_box"/>
    <property type="match status" value="2"/>
</dbReference>
<dbReference type="Gene3D" id="3.30.565.10">
    <property type="entry name" value="Histidine kinase-like ATPase, C-terminal domain"/>
    <property type="match status" value="1"/>
</dbReference>
<dbReference type="PROSITE" id="PS50113">
    <property type="entry name" value="PAC"/>
    <property type="match status" value="1"/>
</dbReference>
<dbReference type="SUPFAM" id="SSF47384">
    <property type="entry name" value="Homodimeric domain of signal transducing histidine kinase"/>
    <property type="match status" value="1"/>
</dbReference>
<feature type="modified residue" description="4-aspartylphosphate" evidence="11">
    <location>
        <position position="1094"/>
    </location>
</feature>
<dbReference type="Pfam" id="PF00072">
    <property type="entry name" value="Response_reg"/>
    <property type="match status" value="2"/>
</dbReference>
<dbReference type="GO" id="GO:0005524">
    <property type="term" value="F:ATP binding"/>
    <property type="evidence" value="ECO:0007669"/>
    <property type="project" value="UniProtKB-KW"/>
</dbReference>